<evidence type="ECO:0000256" key="1">
    <source>
        <dbReference type="ARBA" id="ARBA00022598"/>
    </source>
</evidence>
<dbReference type="GO" id="GO:0004356">
    <property type="term" value="F:glutamine synthetase activity"/>
    <property type="evidence" value="ECO:0007669"/>
    <property type="project" value="InterPro"/>
</dbReference>
<name>A0A0L0G1V2_9EUKA</name>
<dbReference type="SUPFAM" id="SSF55931">
    <property type="entry name" value="Glutamine synthetase/guanido kinase"/>
    <property type="match status" value="1"/>
</dbReference>
<dbReference type="eggNOG" id="KOG0683">
    <property type="taxonomic scope" value="Eukaryota"/>
</dbReference>
<dbReference type="AlphaFoldDB" id="A0A0L0G1V2"/>
<dbReference type="GeneID" id="25905420"/>
<dbReference type="OrthoDB" id="77835at2759"/>
<accession>A0A0L0G1V2</accession>
<dbReference type="EMBL" id="KQ241890">
    <property type="protein sequence ID" value="KNC82811.1"/>
    <property type="molecule type" value="Genomic_DNA"/>
</dbReference>
<reference evidence="5 6" key="1">
    <citation type="submission" date="2011-02" db="EMBL/GenBank/DDBJ databases">
        <title>The Genome Sequence of Sphaeroforma arctica JP610.</title>
        <authorList>
            <consortium name="The Broad Institute Genome Sequencing Platform"/>
            <person name="Russ C."/>
            <person name="Cuomo C."/>
            <person name="Young S.K."/>
            <person name="Zeng Q."/>
            <person name="Gargeya S."/>
            <person name="Alvarado L."/>
            <person name="Berlin A."/>
            <person name="Chapman S.B."/>
            <person name="Chen Z."/>
            <person name="Freedman E."/>
            <person name="Gellesch M."/>
            <person name="Goldberg J."/>
            <person name="Griggs A."/>
            <person name="Gujja S."/>
            <person name="Heilman E."/>
            <person name="Heiman D."/>
            <person name="Howarth C."/>
            <person name="Mehta T."/>
            <person name="Neiman D."/>
            <person name="Pearson M."/>
            <person name="Roberts A."/>
            <person name="Saif S."/>
            <person name="Shea T."/>
            <person name="Shenoy N."/>
            <person name="Sisk P."/>
            <person name="Stolte C."/>
            <person name="Sykes S."/>
            <person name="White J."/>
            <person name="Yandava C."/>
            <person name="Burger G."/>
            <person name="Gray M.W."/>
            <person name="Holland P.W.H."/>
            <person name="King N."/>
            <person name="Lang F.B.F."/>
            <person name="Roger A.J."/>
            <person name="Ruiz-Trillo I."/>
            <person name="Haas B."/>
            <person name="Nusbaum C."/>
            <person name="Birren B."/>
        </authorList>
    </citation>
    <scope>NUCLEOTIDE SEQUENCE [LARGE SCALE GENOMIC DNA]</scope>
    <source>
        <strain evidence="5 6">JP610</strain>
    </source>
</reference>
<keyword evidence="6" id="KW-1185">Reference proteome</keyword>
<dbReference type="Gene3D" id="3.30.590.10">
    <property type="entry name" value="Glutamine synthetase/guanido kinase, catalytic domain"/>
    <property type="match status" value="1"/>
</dbReference>
<evidence type="ECO:0000313" key="6">
    <source>
        <dbReference type="Proteomes" id="UP000054560"/>
    </source>
</evidence>
<dbReference type="STRING" id="667725.A0A0L0G1V2"/>
<dbReference type="RefSeq" id="XP_014156713.1">
    <property type="nucleotide sequence ID" value="XM_014301238.1"/>
</dbReference>
<dbReference type="Gene3D" id="3.10.20.70">
    <property type="entry name" value="Glutamine synthetase, N-terminal domain"/>
    <property type="match status" value="1"/>
</dbReference>
<evidence type="ECO:0000259" key="4">
    <source>
        <dbReference type="PROSITE" id="PS51987"/>
    </source>
</evidence>
<protein>
    <recommendedName>
        <fullName evidence="4">GS catalytic domain-containing protein</fullName>
    </recommendedName>
</protein>
<dbReference type="InterPro" id="IPR014746">
    <property type="entry name" value="Gln_synth/guanido_kin_cat_dom"/>
</dbReference>
<keyword evidence="1" id="KW-0436">Ligase</keyword>
<dbReference type="PANTHER" id="PTHR43785">
    <property type="entry name" value="GAMMA-GLUTAMYLPUTRESCINE SYNTHETASE"/>
    <property type="match status" value="1"/>
</dbReference>
<dbReference type="InterPro" id="IPR036651">
    <property type="entry name" value="Gln_synt_N_sf"/>
</dbReference>
<dbReference type="GO" id="GO:0006542">
    <property type="term" value="P:glutamine biosynthetic process"/>
    <property type="evidence" value="ECO:0007669"/>
    <property type="project" value="InterPro"/>
</dbReference>
<organism evidence="5 6">
    <name type="scientific">Sphaeroforma arctica JP610</name>
    <dbReference type="NCBI Taxonomy" id="667725"/>
    <lineage>
        <taxon>Eukaryota</taxon>
        <taxon>Ichthyosporea</taxon>
        <taxon>Ichthyophonida</taxon>
        <taxon>Sphaeroforma</taxon>
    </lineage>
</organism>
<feature type="domain" description="GS catalytic" evidence="4">
    <location>
        <begin position="124"/>
        <end position="431"/>
    </location>
</feature>
<dbReference type="Proteomes" id="UP000054560">
    <property type="component" value="Unassembled WGS sequence"/>
</dbReference>
<comment type="similarity">
    <text evidence="2 3">Belongs to the glutamine synthetase family.</text>
</comment>
<dbReference type="SMART" id="SM01230">
    <property type="entry name" value="Gln-synt_C"/>
    <property type="match status" value="1"/>
</dbReference>
<gene>
    <name evidence="5" type="ORF">SARC_04916</name>
</gene>
<evidence type="ECO:0000313" key="5">
    <source>
        <dbReference type="EMBL" id="KNC82811.1"/>
    </source>
</evidence>
<dbReference type="PROSITE" id="PS51987">
    <property type="entry name" value="GS_CATALYTIC"/>
    <property type="match status" value="1"/>
</dbReference>
<proteinExistence type="inferred from homology"/>
<evidence type="ECO:0000256" key="2">
    <source>
        <dbReference type="PROSITE-ProRule" id="PRU01331"/>
    </source>
</evidence>
<evidence type="ECO:0000256" key="3">
    <source>
        <dbReference type="RuleBase" id="RU000384"/>
    </source>
</evidence>
<sequence>MPRKNHENMGMITMEQLKDKVKAGEIATVVLGFTDTYGKLCGKRIEADFYIETPHTEVCNYLLACDIEMNPIQGFELFNWEKGFGDLSLAPLESTIRICSWHEKTALVLADVNDAHGVPCPVAPRTILKKQLELLEAKHPGYECYAASEIEYYTYRTSYRDARESSYTELKSTATYIGDYQLQQASREEDIQGKLRKHLVKSGVPIECSKAEAGIGQHELNVKYTEMLEMADRTIVYKQCLKEVAEQLGVSVTFMAKPSNDQSGSSCHVHVSMLKKDGTSAFYDTTRKWNGLHVSQEFQYFLGGLIKYIPECMPFIAPTINSYKRYAEGSWAPTRLAWCADNRTAGFRVVGEGQATRVEVRIPGADANVYLCFAAILACGLEGMRTRVECPDQFAGDVYAAKAIPEISKTLADAVRMFDNSAFARYGVCFG</sequence>
<dbReference type="PANTHER" id="PTHR43785:SF12">
    <property type="entry name" value="TYPE-1 GLUTAMINE SYNTHETASE 2"/>
    <property type="match status" value="1"/>
</dbReference>
<dbReference type="SUPFAM" id="SSF54368">
    <property type="entry name" value="Glutamine synthetase, N-terminal domain"/>
    <property type="match status" value="1"/>
</dbReference>
<dbReference type="InterPro" id="IPR008146">
    <property type="entry name" value="Gln_synth_cat_dom"/>
</dbReference>
<dbReference type="Pfam" id="PF00120">
    <property type="entry name" value="Gln-synt_C"/>
    <property type="match status" value="1"/>
</dbReference>